<comment type="subcellular location">
    <subcellularLocation>
        <location evidence="2">Endoplasmic reticulum membrane</location>
        <topology evidence="2">Single-pass type II membrane protein</topology>
    </subcellularLocation>
    <subcellularLocation>
        <location evidence="1">Golgi apparatus membrane</location>
        <topology evidence="1">Single-pass type II membrane protein</topology>
    </subcellularLocation>
</comment>
<dbReference type="AlphaFoldDB" id="A0A975TVY0"/>
<keyword evidence="7" id="KW-0256">Endoplasmic reticulum</keyword>
<evidence type="ECO:0000256" key="1">
    <source>
        <dbReference type="ARBA" id="ARBA00004323"/>
    </source>
</evidence>
<keyword evidence="6" id="KW-0479">Metal-binding</keyword>
<organism evidence="17">
    <name type="scientific">Gymnodinialimonas phycosphaerae</name>
    <dbReference type="NCBI Taxonomy" id="2841589"/>
    <lineage>
        <taxon>Bacteria</taxon>
        <taxon>Pseudomonadati</taxon>
        <taxon>Pseudomonadota</taxon>
        <taxon>Alphaproteobacteria</taxon>
        <taxon>Rhodobacterales</taxon>
        <taxon>Paracoccaceae</taxon>
        <taxon>Gymnodinialimonas</taxon>
    </lineage>
</organism>
<dbReference type="PANTHER" id="PTHR46025:SF3">
    <property type="entry name" value="XYLOSYLTRANSFERASE OXT"/>
    <property type="match status" value="1"/>
</dbReference>
<keyword evidence="11" id="KW-0472">Membrane</keyword>
<evidence type="ECO:0000256" key="5">
    <source>
        <dbReference type="ARBA" id="ARBA00022692"/>
    </source>
</evidence>
<keyword evidence="10" id="KW-0333">Golgi apparatus</keyword>
<evidence type="ECO:0000256" key="8">
    <source>
        <dbReference type="ARBA" id="ARBA00022968"/>
    </source>
</evidence>
<keyword evidence="12" id="KW-1015">Disulfide bond</keyword>
<dbReference type="Proteomes" id="UP000693972">
    <property type="component" value="Unassembled WGS sequence"/>
</dbReference>
<name>A0A975TVY0_9RHOB</name>
<evidence type="ECO:0000256" key="2">
    <source>
        <dbReference type="ARBA" id="ARBA00004648"/>
    </source>
</evidence>
<evidence type="ECO:0000256" key="11">
    <source>
        <dbReference type="ARBA" id="ARBA00023136"/>
    </source>
</evidence>
<accession>A0A975TVY0</accession>
<evidence type="ECO:0000256" key="7">
    <source>
        <dbReference type="ARBA" id="ARBA00022824"/>
    </source>
</evidence>
<sequence length="525" mass="61180">MAKIAFILLCHKDAPSIIRQAERLTATGDYVSIHFDASAKAAEFAALQSALKDNAGVTFAKKRIKCGWGEWSLCQATLNAIEAAVEAFPKATHFYMLSGDCASVKSAAYAHKFLDDRDMDYVESFDFFHSDWIKTGFKGERLFYRHFFNERNHKTLFYASFNLQRKLRLERRIPDDIQVMIGSQWWCLRRNTIEAILAFCRERPDVIRFFQTTWIPDETFFQTLVRHLVPAREIESRTLTFKMFSDYGMPVTFYNDQYDLLISQDYLFARKISAEATLLKERLGALWSSSRKDFATSQEGPKLHAFLTGRGRVGKRFGTRFWERESTLGADRDLYMLVCKKWHVAKRLLKASSEKLDIRGVEYLFDEAGCRVPHLGGIERTMEKRNRHRRALMRMLFDYYGTEQLMICLDPANLDLMRDFMSDRANARILEVQCNFDDQYLVGHAHRVGLATDDTPGEVLQRMLPTLRHEFLDEQMEIREAEFKQHWRLKEGRSPEENGTVLAEFFGIDQDRGRELAETQHLFAD</sequence>
<keyword evidence="13" id="KW-0325">Glycoprotein</keyword>
<reference evidence="17 18" key="1">
    <citation type="submission" date="2021-07" db="EMBL/GenBank/DDBJ databases">
        <title>Karlodiniumbacter phycospheric gen. nov., sp. nov., a phycosphere bacterium isolated from karlodinium veneficum.</title>
        <authorList>
            <person name="Peng Y."/>
            <person name="Jiang L."/>
            <person name="Lee J."/>
        </authorList>
    </citation>
    <scope>NUCLEOTIDE SEQUENCE</scope>
    <source>
        <strain evidence="17 18">N5</strain>
    </source>
</reference>
<dbReference type="EMBL" id="CP078073">
    <property type="protein sequence ID" value="QXL88285.1"/>
    <property type="molecule type" value="Genomic_DNA"/>
</dbReference>
<evidence type="ECO:0000256" key="14">
    <source>
        <dbReference type="ARBA" id="ARBA00042865"/>
    </source>
</evidence>
<dbReference type="GO" id="GO:0046872">
    <property type="term" value="F:metal ion binding"/>
    <property type="evidence" value="ECO:0007669"/>
    <property type="project" value="UniProtKB-KW"/>
</dbReference>
<feature type="domain" description="DUF5928" evidence="15">
    <location>
        <begin position="270"/>
        <end position="525"/>
    </location>
</feature>
<evidence type="ECO:0000313" key="17">
    <source>
        <dbReference type="EMBL" id="QXL88285.1"/>
    </source>
</evidence>
<evidence type="ECO:0000313" key="16">
    <source>
        <dbReference type="EMBL" id="MBY4891497.1"/>
    </source>
</evidence>
<dbReference type="InterPro" id="IPR043538">
    <property type="entry name" value="XYLT"/>
</dbReference>
<keyword evidence="18" id="KW-1185">Reference proteome</keyword>
<dbReference type="GO" id="GO:0015012">
    <property type="term" value="P:heparan sulfate proteoglycan biosynthetic process"/>
    <property type="evidence" value="ECO:0007669"/>
    <property type="project" value="TreeGrafter"/>
</dbReference>
<dbReference type="PANTHER" id="PTHR46025">
    <property type="entry name" value="XYLOSYLTRANSFERASE OXT"/>
    <property type="match status" value="1"/>
</dbReference>
<keyword evidence="9" id="KW-1133">Transmembrane helix</keyword>
<evidence type="ECO:0000256" key="13">
    <source>
        <dbReference type="ARBA" id="ARBA00023180"/>
    </source>
</evidence>
<evidence type="ECO:0000256" key="12">
    <source>
        <dbReference type="ARBA" id="ARBA00023157"/>
    </source>
</evidence>
<keyword evidence="8" id="KW-0735">Signal-anchor</keyword>
<dbReference type="GO" id="GO:0050650">
    <property type="term" value="P:chondroitin sulfate proteoglycan biosynthetic process"/>
    <property type="evidence" value="ECO:0007669"/>
    <property type="project" value="TreeGrafter"/>
</dbReference>
<dbReference type="InterPro" id="IPR003406">
    <property type="entry name" value="Glyco_trans_14"/>
</dbReference>
<evidence type="ECO:0000256" key="9">
    <source>
        <dbReference type="ARBA" id="ARBA00022989"/>
    </source>
</evidence>
<dbReference type="Pfam" id="PF19350">
    <property type="entry name" value="DUF5928"/>
    <property type="match status" value="1"/>
</dbReference>
<evidence type="ECO:0000256" key="3">
    <source>
        <dbReference type="ARBA" id="ARBA00022676"/>
    </source>
</evidence>
<protein>
    <recommendedName>
        <fullName evidence="14">Peptide O-xylosyltransferase</fullName>
    </recommendedName>
</protein>
<keyword evidence="5" id="KW-0812">Transmembrane</keyword>
<evidence type="ECO:0000313" key="18">
    <source>
        <dbReference type="Proteomes" id="UP000693972"/>
    </source>
</evidence>
<dbReference type="GO" id="GO:0016020">
    <property type="term" value="C:membrane"/>
    <property type="evidence" value="ECO:0007669"/>
    <property type="project" value="InterPro"/>
</dbReference>
<evidence type="ECO:0000256" key="4">
    <source>
        <dbReference type="ARBA" id="ARBA00022679"/>
    </source>
</evidence>
<dbReference type="RefSeq" id="WP_257891362.1">
    <property type="nucleotide sequence ID" value="NZ_JAIMBW010000001.1"/>
</dbReference>
<evidence type="ECO:0000259" key="15">
    <source>
        <dbReference type="Pfam" id="PF19350"/>
    </source>
</evidence>
<keyword evidence="4" id="KW-0808">Transferase</keyword>
<gene>
    <name evidence="16" type="ORF">KUL25_01815</name>
    <name evidence="17" type="ORF">KUL25_01820</name>
</gene>
<dbReference type="EMBL" id="JAIMBW010000001">
    <property type="protein sequence ID" value="MBY4891497.1"/>
    <property type="molecule type" value="Genomic_DNA"/>
</dbReference>
<keyword evidence="3" id="KW-0328">Glycosyltransferase</keyword>
<evidence type="ECO:0000256" key="6">
    <source>
        <dbReference type="ARBA" id="ARBA00022723"/>
    </source>
</evidence>
<dbReference type="Pfam" id="PF02485">
    <property type="entry name" value="Branch"/>
    <property type="match status" value="1"/>
</dbReference>
<dbReference type="GO" id="GO:0030158">
    <property type="term" value="F:protein xylosyltransferase activity"/>
    <property type="evidence" value="ECO:0007669"/>
    <property type="project" value="InterPro"/>
</dbReference>
<dbReference type="InterPro" id="IPR045972">
    <property type="entry name" value="DUF5928"/>
</dbReference>
<evidence type="ECO:0000256" key="10">
    <source>
        <dbReference type="ARBA" id="ARBA00023034"/>
    </source>
</evidence>
<proteinExistence type="predicted"/>